<reference evidence="10" key="2">
    <citation type="submission" date="2015-01" db="EMBL/GenBank/DDBJ databases">
        <authorList>
            <person name="Xiang T."/>
            <person name="Song Y."/>
            <person name="Huang L."/>
            <person name="Wang B."/>
            <person name="Wu P."/>
        </authorList>
    </citation>
    <scope>NUCLEOTIDE SEQUENCE [LARGE SCALE GENOMIC DNA]</scope>
    <source>
        <strain evidence="10">V1</strain>
    </source>
</reference>
<name>A0A0B7GT92_TREPH</name>
<dbReference type="PANTHER" id="PTHR11727:SF7">
    <property type="entry name" value="DIMETHYLADENOSINE TRANSFERASE-RELATED"/>
    <property type="match status" value="1"/>
</dbReference>
<keyword evidence="5 7" id="KW-0949">S-adenosyl-L-methionine</keyword>
<dbReference type="InterPro" id="IPR001737">
    <property type="entry name" value="KsgA/Erm"/>
</dbReference>
<evidence type="ECO:0000256" key="5">
    <source>
        <dbReference type="ARBA" id="ARBA00022691"/>
    </source>
</evidence>
<evidence type="ECO:0000259" key="9">
    <source>
        <dbReference type="SMART" id="SM00650"/>
    </source>
</evidence>
<evidence type="ECO:0000256" key="3">
    <source>
        <dbReference type="ARBA" id="ARBA00022603"/>
    </source>
</evidence>
<dbReference type="SMART" id="SM00650">
    <property type="entry name" value="rADc"/>
    <property type="match status" value="1"/>
</dbReference>
<reference evidence="11 13" key="3">
    <citation type="submission" date="2019-08" db="EMBL/GenBank/DDBJ databases">
        <authorList>
            <person name="Kuhnert P."/>
        </authorList>
    </citation>
    <scope>NUCLEOTIDE SEQUENCE [LARGE SCALE GENOMIC DNA]</scope>
    <source>
        <strain evidence="11 13">B36.5</strain>
    </source>
</reference>
<keyword evidence="1 7" id="KW-0963">Cytoplasm</keyword>
<dbReference type="InterPro" id="IPR023165">
    <property type="entry name" value="rRNA_Ade_diMease-like_C"/>
</dbReference>
<dbReference type="PROSITE" id="PS51689">
    <property type="entry name" value="SAM_RNA_A_N6_MT"/>
    <property type="match status" value="1"/>
</dbReference>
<evidence type="ECO:0000256" key="2">
    <source>
        <dbReference type="ARBA" id="ARBA00022552"/>
    </source>
</evidence>
<feature type="binding site" evidence="7 8">
    <location>
        <position position="103"/>
    </location>
    <ligand>
        <name>S-adenosyl-L-methionine</name>
        <dbReference type="ChEBI" id="CHEBI:59789"/>
    </ligand>
</feature>
<proteinExistence type="inferred from homology"/>
<keyword evidence="3 7" id="KW-0489">Methyltransferase</keyword>
<feature type="binding site" evidence="7 8">
    <location>
        <position position="78"/>
    </location>
    <ligand>
        <name>S-adenosyl-L-methionine</name>
        <dbReference type="ChEBI" id="CHEBI:59789"/>
    </ligand>
</feature>
<dbReference type="GO" id="GO:0005829">
    <property type="term" value="C:cytosol"/>
    <property type="evidence" value="ECO:0007669"/>
    <property type="project" value="TreeGrafter"/>
</dbReference>
<dbReference type="AlphaFoldDB" id="A0A0B7GT92"/>
<dbReference type="RefSeq" id="WP_024752223.1">
    <property type="nucleotide sequence ID" value="NZ_CDNC01000002.1"/>
</dbReference>
<evidence type="ECO:0000256" key="6">
    <source>
        <dbReference type="ARBA" id="ARBA00022884"/>
    </source>
</evidence>
<dbReference type="Pfam" id="PF00398">
    <property type="entry name" value="RrnaAD"/>
    <property type="match status" value="1"/>
</dbReference>
<dbReference type="EC" id="2.1.1.182" evidence="7"/>
<dbReference type="SUPFAM" id="SSF53335">
    <property type="entry name" value="S-adenosyl-L-methionine-dependent methyltransferases"/>
    <property type="match status" value="1"/>
</dbReference>
<dbReference type="NCBIfam" id="TIGR00755">
    <property type="entry name" value="ksgA"/>
    <property type="match status" value="1"/>
</dbReference>
<dbReference type="Proteomes" id="UP000042527">
    <property type="component" value="Unassembled WGS sequence"/>
</dbReference>
<organism evidence="10 12">
    <name type="scientific">Treponema phagedenis</name>
    <dbReference type="NCBI Taxonomy" id="162"/>
    <lineage>
        <taxon>Bacteria</taxon>
        <taxon>Pseudomonadati</taxon>
        <taxon>Spirochaetota</taxon>
        <taxon>Spirochaetia</taxon>
        <taxon>Spirochaetales</taxon>
        <taxon>Treponemataceae</taxon>
        <taxon>Treponema</taxon>
    </lineage>
</organism>
<evidence type="ECO:0000256" key="4">
    <source>
        <dbReference type="ARBA" id="ARBA00022679"/>
    </source>
</evidence>
<feature type="domain" description="Ribosomal RNA adenine methylase transferase N-terminal" evidence="9">
    <location>
        <begin position="37"/>
        <end position="208"/>
    </location>
</feature>
<dbReference type="GO" id="GO:0052908">
    <property type="term" value="F:16S rRNA (adenine(1518)-N(6)/adenine(1519)-N(6))-dimethyltransferase activity"/>
    <property type="evidence" value="ECO:0007669"/>
    <property type="project" value="UniProtKB-EC"/>
</dbReference>
<evidence type="ECO:0000256" key="1">
    <source>
        <dbReference type="ARBA" id="ARBA00022490"/>
    </source>
</evidence>
<gene>
    <name evidence="7 10" type="primary">rsmA</name>
    <name evidence="7" type="synonym">ksgA</name>
    <name evidence="11" type="ORF">FUT82_04580</name>
    <name evidence="10" type="ORF">TPHV1_100062</name>
</gene>
<evidence type="ECO:0000313" key="11">
    <source>
        <dbReference type="EMBL" id="QEJ97337.1"/>
    </source>
</evidence>
<dbReference type="Gene3D" id="3.40.50.150">
    <property type="entry name" value="Vaccinia Virus protein VP39"/>
    <property type="match status" value="1"/>
</dbReference>
<dbReference type="OrthoDB" id="9814755at2"/>
<dbReference type="GO" id="GO:0003723">
    <property type="term" value="F:RNA binding"/>
    <property type="evidence" value="ECO:0007669"/>
    <property type="project" value="UniProtKB-UniRule"/>
</dbReference>
<feature type="binding site" evidence="7 8">
    <location>
        <position position="32"/>
    </location>
    <ligand>
        <name>S-adenosyl-L-methionine</name>
        <dbReference type="ChEBI" id="CHEBI:59789"/>
    </ligand>
</feature>
<feature type="binding site" evidence="7 8">
    <location>
        <position position="57"/>
    </location>
    <ligand>
        <name>S-adenosyl-L-methionine</name>
        <dbReference type="ChEBI" id="CHEBI:59789"/>
    </ligand>
</feature>
<keyword evidence="4 7" id="KW-0808">Transferase</keyword>
<dbReference type="PANTHER" id="PTHR11727">
    <property type="entry name" value="DIMETHYLADENOSINE TRANSFERASE"/>
    <property type="match status" value="1"/>
</dbReference>
<dbReference type="CDD" id="cd02440">
    <property type="entry name" value="AdoMet_MTases"/>
    <property type="match status" value="1"/>
</dbReference>
<evidence type="ECO:0000256" key="7">
    <source>
        <dbReference type="HAMAP-Rule" id="MF_00607"/>
    </source>
</evidence>
<sequence length="287" mass="32746">MNLPDYNSPSALASFLKERDLGMRKKFGQNFLIDENMRKFLIDSLELQGGERIWEIGPGLGAMTFLLLEKNVHTTAFEIDSGFSDFLRKAYGENPLFTLIEGDALKTWKAAFEKEKPDCFFGNLPYNIAAKLIADTIEAEAIFDKLLVTVQKEVGDRMRAQPNSPDYSSFSVLCNRYYDVTALRTIPSACFWPRPNVVSQALLLTKKTDLIDCKDNKLFFQLLRAFFSSRRKTLKNNFLAWQKSNPRYAAVDADTFFKKAEIDSSARAETLQVYDFLKLCDILTSLL</sequence>
<dbReference type="InterPro" id="IPR020598">
    <property type="entry name" value="rRNA_Ade_methylase_Trfase_N"/>
</dbReference>
<dbReference type="EMBL" id="CDNC01000002">
    <property type="protein sequence ID" value="CEM60742.1"/>
    <property type="molecule type" value="Genomic_DNA"/>
</dbReference>
<evidence type="ECO:0000313" key="12">
    <source>
        <dbReference type="Proteomes" id="UP000042527"/>
    </source>
</evidence>
<evidence type="ECO:0000313" key="13">
    <source>
        <dbReference type="Proteomes" id="UP000323594"/>
    </source>
</evidence>
<comment type="subcellular location">
    <subcellularLocation>
        <location evidence="7">Cytoplasm</location>
    </subcellularLocation>
</comment>
<keyword evidence="12" id="KW-1185">Reference proteome</keyword>
<dbReference type="InterPro" id="IPR011530">
    <property type="entry name" value="rRNA_adenine_dimethylase"/>
</dbReference>
<comment type="similarity">
    <text evidence="7">Belongs to the class I-like SAM-binding methyltransferase superfamily. rRNA adenine N(6)-methyltransferase family. RsmA subfamily.</text>
</comment>
<keyword evidence="6 7" id="KW-0694">RNA-binding</keyword>
<dbReference type="EMBL" id="CP042817">
    <property type="protein sequence ID" value="QEJ97337.1"/>
    <property type="molecule type" value="Genomic_DNA"/>
</dbReference>
<dbReference type="HAMAP" id="MF_00607">
    <property type="entry name" value="16SrRNA_methyltr_A"/>
    <property type="match status" value="1"/>
</dbReference>
<evidence type="ECO:0000256" key="8">
    <source>
        <dbReference type="PROSITE-ProRule" id="PRU01026"/>
    </source>
</evidence>
<dbReference type="Proteomes" id="UP000323594">
    <property type="component" value="Chromosome"/>
</dbReference>
<feature type="binding site" evidence="7 8">
    <location>
        <position position="30"/>
    </location>
    <ligand>
        <name>S-adenosyl-L-methionine</name>
        <dbReference type="ChEBI" id="CHEBI:59789"/>
    </ligand>
</feature>
<feature type="binding site" evidence="7 8">
    <location>
        <position position="123"/>
    </location>
    <ligand>
        <name>S-adenosyl-L-methionine</name>
        <dbReference type="ChEBI" id="CHEBI:59789"/>
    </ligand>
</feature>
<dbReference type="InterPro" id="IPR029063">
    <property type="entry name" value="SAM-dependent_MTases_sf"/>
</dbReference>
<comment type="function">
    <text evidence="7">Specifically dimethylates two adjacent adenosines (A1518 and A1519) in the loop of a conserved hairpin near the 3'-end of 16S rRNA in the 30S particle. May play a critical role in biogenesis of 30S subunits.</text>
</comment>
<reference evidence="12" key="1">
    <citation type="submission" date="2015-01" db="EMBL/GenBank/DDBJ databases">
        <authorList>
            <person name="Manzoor Shahid"/>
            <person name="Zubair Saima"/>
        </authorList>
    </citation>
    <scope>NUCLEOTIDE SEQUENCE [LARGE SCALE GENOMIC DNA]</scope>
    <source>
        <strain evidence="12">V1</strain>
    </source>
</reference>
<dbReference type="Gene3D" id="1.10.8.100">
    <property type="entry name" value="Ribosomal RNA adenine dimethylase-like, domain 2"/>
    <property type="match status" value="1"/>
</dbReference>
<accession>A0A0B7GT92</accession>
<dbReference type="GeneID" id="57752349"/>
<protein>
    <recommendedName>
        <fullName evidence="7">Ribosomal RNA small subunit methyltransferase A</fullName>
        <ecNumber evidence="7">2.1.1.182</ecNumber>
    </recommendedName>
    <alternativeName>
        <fullName evidence="7">16S rRNA (adenine(1518)-N(6)/adenine(1519)-N(6))-dimethyltransferase</fullName>
    </alternativeName>
    <alternativeName>
        <fullName evidence="7">16S rRNA dimethyladenosine transferase</fullName>
    </alternativeName>
    <alternativeName>
        <fullName evidence="7">16S rRNA dimethylase</fullName>
    </alternativeName>
    <alternativeName>
        <fullName evidence="7">S-adenosylmethionine-6-N', N'-adenosyl(rRNA) dimethyltransferase</fullName>
    </alternativeName>
</protein>
<comment type="catalytic activity">
    <reaction evidence="7">
        <text>adenosine(1518)/adenosine(1519) in 16S rRNA + 4 S-adenosyl-L-methionine = N(6)-dimethyladenosine(1518)/N(6)-dimethyladenosine(1519) in 16S rRNA + 4 S-adenosyl-L-homocysteine + 4 H(+)</text>
        <dbReference type="Rhea" id="RHEA:19609"/>
        <dbReference type="Rhea" id="RHEA-COMP:10232"/>
        <dbReference type="Rhea" id="RHEA-COMP:10233"/>
        <dbReference type="ChEBI" id="CHEBI:15378"/>
        <dbReference type="ChEBI" id="CHEBI:57856"/>
        <dbReference type="ChEBI" id="CHEBI:59789"/>
        <dbReference type="ChEBI" id="CHEBI:74411"/>
        <dbReference type="ChEBI" id="CHEBI:74493"/>
        <dbReference type="EC" id="2.1.1.182"/>
    </reaction>
</comment>
<keyword evidence="2 7" id="KW-0698">rRNA processing</keyword>
<evidence type="ECO:0000313" key="10">
    <source>
        <dbReference type="EMBL" id="CEM60742.1"/>
    </source>
</evidence>